<sequence>MPHSQANDKGSSCSGIAQQATRRTRIVISCNECHRRKQKCDRQQPCNQCIGRKVQNLCQYTTRSSSPRLAAAAQTAATTTEIPFASSSNSSPGTYVRSSPSKTEFSPNTDSTSSVSFSRKTGPASDNSDRENNNVIDYSFHENSDSPVEDDLDSEDDGALGYFNNGVSNIAQDIAELKLTNSPTYSTTKARQSKIASRNSKIVSRKLRIMPPRPYVELLVKIFFSDANFYQMLNQGAFWETLRQWWELPDRAGSIATPMLTFRVMSIALQFVPMEHLATLRQIEQSLEALSKDYSQAASELAELLPDCIDRVLEGLLRGVWLKYESRMKESWYCMATVVRMAQEIKLHIEEPNSAVSYERERRRRLWWTIYHWDRCMGLILGRPTMIVDKLWNVPLPLDLPDECYYPAITPAPAVTEFTGRVLAFKLAVVISDLDTDPWNLYRNLTVYTASLPAYFALYSPDTSLDEQYPFLVAQRESVATTICMILCALYRRKVPVPNPLSFCLRLLTAADRMLAFSKEHQYRQFMIAYQNLEPSVLICREMLKMSGSLAESAFVMCDDRSGNAIDVWQCLEAVECALARLRLVRTRNKIADKAYRLLKELLRRVKVQVEKERVRYAQLQAAHKGNSPPEENVVDREIEKLRIAKSVPGLPNGTTGTTADALDHFPLYPDSQENNQQRPEDVELTNMTGFEESIDDSVLKIMQRFDLNNLVRELPNGRLTPSSPPETVTNVSSALTFNELPPLMNQQYYHQGDGQTPQPQPLLQQYPIEQQILDQYGNSAGQIDNGEQMMFSWADDMDIENFDLSAIGEQMDIGMF</sequence>
<gene>
    <name evidence="6" type="ORF">LIPSTDRAFT_106183</name>
</gene>
<feature type="region of interest" description="Disordered" evidence="4">
    <location>
        <begin position="79"/>
        <end position="154"/>
    </location>
</feature>
<dbReference type="STRING" id="675824.A0A1E3Q2C9"/>
<dbReference type="Proteomes" id="UP000094385">
    <property type="component" value="Unassembled WGS sequence"/>
</dbReference>
<dbReference type="InterPro" id="IPR050613">
    <property type="entry name" value="Sec_Metabolite_Reg"/>
</dbReference>
<evidence type="ECO:0000313" key="6">
    <source>
        <dbReference type="EMBL" id="ODQ71760.1"/>
    </source>
</evidence>
<keyword evidence="2" id="KW-0479">Metal-binding</keyword>
<evidence type="ECO:0000259" key="5">
    <source>
        <dbReference type="PROSITE" id="PS50048"/>
    </source>
</evidence>
<feature type="compositionally biased region" description="Polar residues" evidence="4">
    <location>
        <begin position="85"/>
        <end position="119"/>
    </location>
</feature>
<organism evidence="6 7">
    <name type="scientific">Lipomyces starkeyi NRRL Y-11557</name>
    <dbReference type="NCBI Taxonomy" id="675824"/>
    <lineage>
        <taxon>Eukaryota</taxon>
        <taxon>Fungi</taxon>
        <taxon>Dikarya</taxon>
        <taxon>Ascomycota</taxon>
        <taxon>Saccharomycotina</taxon>
        <taxon>Lipomycetes</taxon>
        <taxon>Lipomycetales</taxon>
        <taxon>Lipomycetaceae</taxon>
        <taxon>Lipomyces</taxon>
    </lineage>
</organism>
<keyword evidence="7" id="KW-1185">Reference proteome</keyword>
<evidence type="ECO:0000256" key="4">
    <source>
        <dbReference type="SAM" id="MobiDB-lite"/>
    </source>
</evidence>
<dbReference type="PROSITE" id="PS50048">
    <property type="entry name" value="ZN2_CY6_FUNGAL_2"/>
    <property type="match status" value="1"/>
</dbReference>
<dbReference type="GO" id="GO:0008270">
    <property type="term" value="F:zinc ion binding"/>
    <property type="evidence" value="ECO:0007669"/>
    <property type="project" value="InterPro"/>
</dbReference>
<evidence type="ECO:0000256" key="1">
    <source>
        <dbReference type="ARBA" id="ARBA00004123"/>
    </source>
</evidence>
<dbReference type="OrthoDB" id="2406834at2759"/>
<dbReference type="InterPro" id="IPR001138">
    <property type="entry name" value="Zn2Cys6_DnaBD"/>
</dbReference>
<dbReference type="PANTHER" id="PTHR31001">
    <property type="entry name" value="UNCHARACTERIZED TRANSCRIPTIONAL REGULATORY PROTEIN"/>
    <property type="match status" value="1"/>
</dbReference>
<dbReference type="InterPro" id="IPR007219">
    <property type="entry name" value="XnlR_reg_dom"/>
</dbReference>
<dbReference type="GO" id="GO:0006351">
    <property type="term" value="P:DNA-templated transcription"/>
    <property type="evidence" value="ECO:0007669"/>
    <property type="project" value="InterPro"/>
</dbReference>
<dbReference type="GO" id="GO:0005634">
    <property type="term" value="C:nucleus"/>
    <property type="evidence" value="ECO:0007669"/>
    <property type="project" value="UniProtKB-SubCell"/>
</dbReference>
<dbReference type="AlphaFoldDB" id="A0A1E3Q2C9"/>
<protein>
    <recommendedName>
        <fullName evidence="5">Zn(2)-C6 fungal-type domain-containing protein</fullName>
    </recommendedName>
</protein>
<dbReference type="SMART" id="SM00906">
    <property type="entry name" value="Fungal_trans"/>
    <property type="match status" value="1"/>
</dbReference>
<comment type="subcellular location">
    <subcellularLocation>
        <location evidence="1">Nucleus</location>
    </subcellularLocation>
</comment>
<name>A0A1E3Q2C9_LIPST</name>
<proteinExistence type="predicted"/>
<dbReference type="SUPFAM" id="SSF57701">
    <property type="entry name" value="Zn2/Cys6 DNA-binding domain"/>
    <property type="match status" value="1"/>
</dbReference>
<dbReference type="CDD" id="cd12148">
    <property type="entry name" value="fungal_TF_MHR"/>
    <property type="match status" value="1"/>
</dbReference>
<dbReference type="PANTHER" id="PTHR31001:SF87">
    <property type="entry name" value="COL-21"/>
    <property type="match status" value="1"/>
</dbReference>
<evidence type="ECO:0000256" key="3">
    <source>
        <dbReference type="ARBA" id="ARBA00023242"/>
    </source>
</evidence>
<dbReference type="Gene3D" id="4.10.240.10">
    <property type="entry name" value="Zn(2)-C6 fungal-type DNA-binding domain"/>
    <property type="match status" value="1"/>
</dbReference>
<keyword evidence="3" id="KW-0539">Nucleus</keyword>
<dbReference type="Pfam" id="PF04082">
    <property type="entry name" value="Fungal_trans"/>
    <property type="match status" value="1"/>
</dbReference>
<dbReference type="Pfam" id="PF00172">
    <property type="entry name" value="Zn_clus"/>
    <property type="match status" value="1"/>
</dbReference>
<dbReference type="GO" id="GO:0000981">
    <property type="term" value="F:DNA-binding transcription factor activity, RNA polymerase II-specific"/>
    <property type="evidence" value="ECO:0007669"/>
    <property type="project" value="InterPro"/>
</dbReference>
<dbReference type="CDD" id="cd00067">
    <property type="entry name" value="GAL4"/>
    <property type="match status" value="1"/>
</dbReference>
<feature type="domain" description="Zn(2)-C6 fungal-type" evidence="5">
    <location>
        <begin position="29"/>
        <end position="60"/>
    </location>
</feature>
<dbReference type="GO" id="GO:0003677">
    <property type="term" value="F:DNA binding"/>
    <property type="evidence" value="ECO:0007669"/>
    <property type="project" value="InterPro"/>
</dbReference>
<dbReference type="PROSITE" id="PS00463">
    <property type="entry name" value="ZN2_CY6_FUNGAL_1"/>
    <property type="match status" value="1"/>
</dbReference>
<dbReference type="EMBL" id="KV454297">
    <property type="protein sequence ID" value="ODQ71760.1"/>
    <property type="molecule type" value="Genomic_DNA"/>
</dbReference>
<dbReference type="InterPro" id="IPR036864">
    <property type="entry name" value="Zn2-C6_fun-type_DNA-bd_sf"/>
</dbReference>
<dbReference type="SMART" id="SM00066">
    <property type="entry name" value="GAL4"/>
    <property type="match status" value="1"/>
</dbReference>
<evidence type="ECO:0000313" key="7">
    <source>
        <dbReference type="Proteomes" id="UP000094385"/>
    </source>
</evidence>
<evidence type="ECO:0000256" key="2">
    <source>
        <dbReference type="ARBA" id="ARBA00022723"/>
    </source>
</evidence>
<accession>A0A1E3Q2C9</accession>
<reference evidence="6 7" key="1">
    <citation type="journal article" date="2016" name="Proc. Natl. Acad. Sci. U.S.A.">
        <title>Comparative genomics of biotechnologically important yeasts.</title>
        <authorList>
            <person name="Riley R."/>
            <person name="Haridas S."/>
            <person name="Wolfe K.H."/>
            <person name="Lopes M.R."/>
            <person name="Hittinger C.T."/>
            <person name="Goeker M."/>
            <person name="Salamov A.A."/>
            <person name="Wisecaver J.H."/>
            <person name="Long T.M."/>
            <person name="Calvey C.H."/>
            <person name="Aerts A.L."/>
            <person name="Barry K.W."/>
            <person name="Choi C."/>
            <person name="Clum A."/>
            <person name="Coughlan A.Y."/>
            <person name="Deshpande S."/>
            <person name="Douglass A.P."/>
            <person name="Hanson S.J."/>
            <person name="Klenk H.-P."/>
            <person name="LaButti K.M."/>
            <person name="Lapidus A."/>
            <person name="Lindquist E.A."/>
            <person name="Lipzen A.M."/>
            <person name="Meier-Kolthoff J.P."/>
            <person name="Ohm R.A."/>
            <person name="Otillar R.P."/>
            <person name="Pangilinan J.L."/>
            <person name="Peng Y."/>
            <person name="Rokas A."/>
            <person name="Rosa C.A."/>
            <person name="Scheuner C."/>
            <person name="Sibirny A.A."/>
            <person name="Slot J.C."/>
            <person name="Stielow J.B."/>
            <person name="Sun H."/>
            <person name="Kurtzman C.P."/>
            <person name="Blackwell M."/>
            <person name="Grigoriev I.V."/>
            <person name="Jeffries T.W."/>
        </authorList>
    </citation>
    <scope>NUCLEOTIDE SEQUENCE [LARGE SCALE GENOMIC DNA]</scope>
    <source>
        <strain evidence="6 7">NRRL Y-11557</strain>
    </source>
</reference>